<organism evidence="8 9">
    <name type="scientific">Strongylus vulgaris</name>
    <name type="common">Blood worm</name>
    <dbReference type="NCBI Taxonomy" id="40348"/>
    <lineage>
        <taxon>Eukaryota</taxon>
        <taxon>Metazoa</taxon>
        <taxon>Ecdysozoa</taxon>
        <taxon>Nematoda</taxon>
        <taxon>Chromadorea</taxon>
        <taxon>Rhabditida</taxon>
        <taxon>Rhabditina</taxon>
        <taxon>Rhabditomorpha</taxon>
        <taxon>Strongyloidea</taxon>
        <taxon>Strongylidae</taxon>
        <taxon>Strongylus</taxon>
    </lineage>
</organism>
<evidence type="ECO:0000313" key="8">
    <source>
        <dbReference type="EMBL" id="VDM70692.1"/>
    </source>
</evidence>
<sequence>MIYQDAPRRQFSMQNLFTAYGTIVFAFGCHAFLPALQHDMKKPRLFARSLWVAHIVILLYYLSIAIGGYLVYGASVGDVVIHSIQWQWLQQTANVIIMLHVLSTMVMAFSPMVQQIETVLRVSHGKFCFAH</sequence>
<keyword evidence="5 6" id="KW-0472">Membrane</keyword>
<evidence type="ECO:0000256" key="5">
    <source>
        <dbReference type="ARBA" id="ARBA00023136"/>
    </source>
</evidence>
<dbReference type="OrthoDB" id="655540at2759"/>
<proteinExistence type="predicted"/>
<name>A0A3P7KU32_STRVU</name>
<reference evidence="8 9" key="1">
    <citation type="submission" date="2018-11" db="EMBL/GenBank/DDBJ databases">
        <authorList>
            <consortium name="Pathogen Informatics"/>
        </authorList>
    </citation>
    <scope>NUCLEOTIDE SEQUENCE [LARGE SCALE GENOMIC DNA]</scope>
</reference>
<evidence type="ECO:0000256" key="6">
    <source>
        <dbReference type="SAM" id="Phobius"/>
    </source>
</evidence>
<evidence type="ECO:0000256" key="4">
    <source>
        <dbReference type="ARBA" id="ARBA00022989"/>
    </source>
</evidence>
<dbReference type="EMBL" id="UYYB01017166">
    <property type="protein sequence ID" value="VDM70692.1"/>
    <property type="molecule type" value="Genomic_DNA"/>
</dbReference>
<feature type="domain" description="Amino acid transporter transmembrane" evidence="7">
    <location>
        <begin position="9"/>
        <end position="123"/>
    </location>
</feature>
<dbReference type="Pfam" id="PF01490">
    <property type="entry name" value="Aa_trans"/>
    <property type="match status" value="1"/>
</dbReference>
<keyword evidence="9" id="KW-1185">Reference proteome</keyword>
<protein>
    <recommendedName>
        <fullName evidence="7">Amino acid transporter transmembrane domain-containing protein</fullName>
    </recommendedName>
</protein>
<gene>
    <name evidence="8" type="ORF">SVUK_LOCUS5690</name>
</gene>
<dbReference type="Proteomes" id="UP000270094">
    <property type="component" value="Unassembled WGS sequence"/>
</dbReference>
<evidence type="ECO:0000313" key="9">
    <source>
        <dbReference type="Proteomes" id="UP000270094"/>
    </source>
</evidence>
<dbReference type="AlphaFoldDB" id="A0A3P7KU32"/>
<comment type="subcellular location">
    <subcellularLocation>
        <location evidence="1">Membrane</location>
    </subcellularLocation>
</comment>
<keyword evidence="2" id="KW-0813">Transport</keyword>
<feature type="transmembrane region" description="Helical" evidence="6">
    <location>
        <begin position="92"/>
        <end position="113"/>
    </location>
</feature>
<evidence type="ECO:0000256" key="2">
    <source>
        <dbReference type="ARBA" id="ARBA00022448"/>
    </source>
</evidence>
<keyword evidence="3 6" id="KW-0812">Transmembrane</keyword>
<dbReference type="GO" id="GO:0016020">
    <property type="term" value="C:membrane"/>
    <property type="evidence" value="ECO:0007669"/>
    <property type="project" value="UniProtKB-SubCell"/>
</dbReference>
<accession>A0A3P7KU32</accession>
<dbReference type="PANTHER" id="PTHR48017">
    <property type="entry name" value="OS05G0424000 PROTEIN-RELATED"/>
    <property type="match status" value="1"/>
</dbReference>
<feature type="transmembrane region" description="Helical" evidence="6">
    <location>
        <begin position="49"/>
        <end position="72"/>
    </location>
</feature>
<feature type="transmembrane region" description="Helical" evidence="6">
    <location>
        <begin position="17"/>
        <end position="37"/>
    </location>
</feature>
<keyword evidence="4 6" id="KW-1133">Transmembrane helix</keyword>
<evidence type="ECO:0000259" key="7">
    <source>
        <dbReference type="Pfam" id="PF01490"/>
    </source>
</evidence>
<evidence type="ECO:0000256" key="3">
    <source>
        <dbReference type="ARBA" id="ARBA00022692"/>
    </source>
</evidence>
<dbReference type="InterPro" id="IPR013057">
    <property type="entry name" value="AA_transpt_TM"/>
</dbReference>
<evidence type="ECO:0000256" key="1">
    <source>
        <dbReference type="ARBA" id="ARBA00004370"/>
    </source>
</evidence>